<protein>
    <submittedName>
        <fullName evidence="8">Acetamidase regulatory protein</fullName>
    </submittedName>
</protein>
<keyword evidence="4" id="KW-0804">Transcription</keyword>
<dbReference type="InterPro" id="IPR007219">
    <property type="entry name" value="XnlR_reg_dom"/>
</dbReference>
<keyword evidence="5" id="KW-0539">Nucleus</keyword>
<dbReference type="InterPro" id="IPR001138">
    <property type="entry name" value="Zn2Cys6_DnaBD"/>
</dbReference>
<dbReference type="EMBL" id="LKCW01000188">
    <property type="protein sequence ID" value="KPM36849.1"/>
    <property type="molecule type" value="Genomic_DNA"/>
</dbReference>
<feature type="compositionally biased region" description="Polar residues" evidence="6">
    <location>
        <begin position="131"/>
        <end position="141"/>
    </location>
</feature>
<keyword evidence="2" id="KW-0805">Transcription regulation</keyword>
<dbReference type="SMART" id="SM00906">
    <property type="entry name" value="Fungal_trans"/>
    <property type="match status" value="1"/>
</dbReference>
<dbReference type="GO" id="GO:0000981">
    <property type="term" value="F:DNA-binding transcription factor activity, RNA polymerase II-specific"/>
    <property type="evidence" value="ECO:0007669"/>
    <property type="project" value="InterPro"/>
</dbReference>
<evidence type="ECO:0000313" key="9">
    <source>
        <dbReference type="Proteomes" id="UP000050424"/>
    </source>
</evidence>
<dbReference type="InterPro" id="IPR052073">
    <property type="entry name" value="Amide_Lactam_Regulators"/>
</dbReference>
<evidence type="ECO:0000259" key="7">
    <source>
        <dbReference type="SMART" id="SM00906"/>
    </source>
</evidence>
<evidence type="ECO:0000256" key="2">
    <source>
        <dbReference type="ARBA" id="ARBA00023015"/>
    </source>
</evidence>
<evidence type="ECO:0000256" key="6">
    <source>
        <dbReference type="SAM" id="MobiDB-lite"/>
    </source>
</evidence>
<dbReference type="Proteomes" id="UP000050424">
    <property type="component" value="Unassembled WGS sequence"/>
</dbReference>
<sequence>MPAQGRRAGVPPRHEPQAASPGTGRRTIRCDILAEGPPCSNCLSQNISSCRFYEKKKARSSLARHSRSHVPIQPRGQQIVTAPATPIDVHPPWPDASVPPVPQEASTSISVEASEFVHRDQQQRRPGPRSASASISSTTYNGEGVDERASRNLAEFIDTDDVRVSEIGQNSRLYFIGTEFSNLNYLVRQRSPHVNLDQLHFGSHHPARKVGRIPAEVLELPEKALADELIQAYFAHVNSGWPIVDEVDFMARYNSSDPRHKVPLPLLYAVFLVGAHASVPRPNNYRALKMQFFHRAKLLIDSRFEEDRKLYVQVALLLTWSCDNLEDIVSNSWYWIGFAARTALGLGMHRDASQSKMSVVPKREWVRIWWVIFQFDVLLSTAYGRPQAIRLDESDTQALQECHFEGIPQANVAFVIEHTRLCVIFSKSMRQVLALRSTPAEKAEARRRADEDLAQFIIQLPECLRKPQSEASSWQCFLQLTYNNFLVLLHRPPPRQNPHQPVLDAASDLNICGDAVVVITSVFESMRTKRSMGDLAIPGMYTLFTALVHVSSELKSTNPLVAAKSMRMLDSLLLSLRELSHHWLFARSLLRLFEERAIWDTQQDHHDRRLQEAPAADLGHRPIDGPHAEAPEFSLRPNPLTMSSVNILNPAESPNNSTFTSSSIISGQGSIYAGHLDRGINTGHDAEAGSRDMLQGQSTYSESFNDGGLTMSSDALEMMPFPLALDFLLAGMGNEYECM</sequence>
<feature type="domain" description="Xylanolytic transcriptional activator regulatory" evidence="7">
    <location>
        <begin position="332"/>
        <end position="407"/>
    </location>
</feature>
<dbReference type="Pfam" id="PF04082">
    <property type="entry name" value="Fungal_trans"/>
    <property type="match status" value="1"/>
</dbReference>
<feature type="compositionally biased region" description="Pro residues" evidence="6">
    <location>
        <begin position="89"/>
        <end position="102"/>
    </location>
</feature>
<evidence type="ECO:0000256" key="3">
    <source>
        <dbReference type="ARBA" id="ARBA00023125"/>
    </source>
</evidence>
<name>A0A0P7BBW6_9HYPO</name>
<dbReference type="GO" id="GO:0003677">
    <property type="term" value="F:DNA binding"/>
    <property type="evidence" value="ECO:0007669"/>
    <property type="project" value="UniProtKB-KW"/>
</dbReference>
<dbReference type="PANTHER" id="PTHR47171:SF4">
    <property type="entry name" value="ACETAMIDASE REGULATORY PROTEIN"/>
    <property type="match status" value="1"/>
</dbReference>
<dbReference type="STRING" id="78410.A0A0P7BBW6"/>
<dbReference type="CDD" id="cd00067">
    <property type="entry name" value="GAL4"/>
    <property type="match status" value="1"/>
</dbReference>
<evidence type="ECO:0000256" key="1">
    <source>
        <dbReference type="ARBA" id="ARBA00022833"/>
    </source>
</evidence>
<gene>
    <name evidence="8" type="ORF">AK830_g9718</name>
</gene>
<keyword evidence="1" id="KW-0862">Zinc</keyword>
<evidence type="ECO:0000256" key="4">
    <source>
        <dbReference type="ARBA" id="ARBA00023163"/>
    </source>
</evidence>
<feature type="region of interest" description="Disordered" evidence="6">
    <location>
        <begin position="85"/>
        <end position="144"/>
    </location>
</feature>
<comment type="caution">
    <text evidence="8">The sequence shown here is derived from an EMBL/GenBank/DDBJ whole genome shotgun (WGS) entry which is preliminary data.</text>
</comment>
<proteinExistence type="predicted"/>
<dbReference type="AlphaFoldDB" id="A0A0P7BBW6"/>
<dbReference type="PANTHER" id="PTHR47171">
    <property type="entry name" value="FARA-RELATED"/>
    <property type="match status" value="1"/>
</dbReference>
<dbReference type="OrthoDB" id="25391at2759"/>
<dbReference type="GO" id="GO:0008270">
    <property type="term" value="F:zinc ion binding"/>
    <property type="evidence" value="ECO:0007669"/>
    <property type="project" value="InterPro"/>
</dbReference>
<dbReference type="CDD" id="cd12148">
    <property type="entry name" value="fungal_TF_MHR"/>
    <property type="match status" value="1"/>
</dbReference>
<dbReference type="GO" id="GO:0006351">
    <property type="term" value="P:DNA-templated transcription"/>
    <property type="evidence" value="ECO:0007669"/>
    <property type="project" value="InterPro"/>
</dbReference>
<reference evidence="8 9" key="1">
    <citation type="submission" date="2015-09" db="EMBL/GenBank/DDBJ databases">
        <title>Draft genome of a European isolate of the apple canker pathogen Neonectria ditissima.</title>
        <authorList>
            <person name="Gomez-Cortecero A."/>
            <person name="Harrison R.J."/>
            <person name="Armitage A.D."/>
        </authorList>
    </citation>
    <scope>NUCLEOTIDE SEQUENCE [LARGE SCALE GENOMIC DNA]</scope>
    <source>
        <strain evidence="8 9">R09/05</strain>
    </source>
</reference>
<evidence type="ECO:0000256" key="5">
    <source>
        <dbReference type="ARBA" id="ARBA00023242"/>
    </source>
</evidence>
<keyword evidence="3" id="KW-0238">DNA-binding</keyword>
<organism evidence="8 9">
    <name type="scientific">Neonectria ditissima</name>
    <dbReference type="NCBI Taxonomy" id="78410"/>
    <lineage>
        <taxon>Eukaryota</taxon>
        <taxon>Fungi</taxon>
        <taxon>Dikarya</taxon>
        <taxon>Ascomycota</taxon>
        <taxon>Pezizomycotina</taxon>
        <taxon>Sordariomycetes</taxon>
        <taxon>Hypocreomycetidae</taxon>
        <taxon>Hypocreales</taxon>
        <taxon>Nectriaceae</taxon>
        <taxon>Neonectria</taxon>
    </lineage>
</organism>
<evidence type="ECO:0000313" key="8">
    <source>
        <dbReference type="EMBL" id="KPM36849.1"/>
    </source>
</evidence>
<feature type="region of interest" description="Disordered" evidence="6">
    <location>
        <begin position="1"/>
        <end position="26"/>
    </location>
</feature>
<keyword evidence="9" id="KW-1185">Reference proteome</keyword>
<accession>A0A0P7BBW6</accession>